<organism evidence="4 5">
    <name type="scientific">Blautia luti</name>
    <dbReference type="NCBI Taxonomy" id="89014"/>
    <lineage>
        <taxon>Bacteria</taxon>
        <taxon>Bacillati</taxon>
        <taxon>Bacillota</taxon>
        <taxon>Clostridia</taxon>
        <taxon>Lachnospirales</taxon>
        <taxon>Lachnospiraceae</taxon>
        <taxon>Blautia</taxon>
    </lineage>
</organism>
<dbReference type="InterPro" id="IPR050807">
    <property type="entry name" value="TransReg_Diox_bact_type"/>
</dbReference>
<dbReference type="InterPro" id="IPR010982">
    <property type="entry name" value="Lambda_DNA-bd_dom_sf"/>
</dbReference>
<evidence type="ECO:0000313" key="5">
    <source>
        <dbReference type="Proteomes" id="UP000408482"/>
    </source>
</evidence>
<evidence type="ECO:0000259" key="3">
    <source>
        <dbReference type="PROSITE" id="PS50943"/>
    </source>
</evidence>
<dbReference type="InterPro" id="IPR001387">
    <property type="entry name" value="Cro/C1-type_HTH"/>
</dbReference>
<dbReference type="Proteomes" id="UP000408482">
    <property type="component" value="Unassembled WGS sequence"/>
</dbReference>
<dbReference type="GO" id="GO:0005829">
    <property type="term" value="C:cytosol"/>
    <property type="evidence" value="ECO:0007669"/>
    <property type="project" value="TreeGrafter"/>
</dbReference>
<dbReference type="PROSITE" id="PS50943">
    <property type="entry name" value="HTH_CROC1"/>
    <property type="match status" value="1"/>
</dbReference>
<feature type="compositionally biased region" description="Basic and acidic residues" evidence="2">
    <location>
        <begin position="202"/>
        <end position="216"/>
    </location>
</feature>
<feature type="region of interest" description="Disordered" evidence="2">
    <location>
        <begin position="197"/>
        <end position="216"/>
    </location>
</feature>
<dbReference type="SMART" id="SM00530">
    <property type="entry name" value="HTH_XRE"/>
    <property type="match status" value="1"/>
</dbReference>
<sequence length="216" mass="24972">MTFSKNLKQIRIKKGFSQKEIAERLGVSQPSYAQFTNGKRNPKLETIQKIAHALDVNPLVLIGQISETLSDDLRAEPNIEKAYFDIFKYIYGKIDIVQKKDHNGFGYNYILGDEPNSIKISDLTFDNITECIEDFIQLYVKTATENDESQKCFLLLYTIKDMELSDIEKITEFAQFIKNKRKDPEILAAHARTDVEQTPEGLQHDLDIMNDDKNWE</sequence>
<evidence type="ECO:0000256" key="2">
    <source>
        <dbReference type="SAM" id="MobiDB-lite"/>
    </source>
</evidence>
<dbReference type="SUPFAM" id="SSF47413">
    <property type="entry name" value="lambda repressor-like DNA-binding domains"/>
    <property type="match status" value="1"/>
</dbReference>
<evidence type="ECO:0000256" key="1">
    <source>
        <dbReference type="ARBA" id="ARBA00023125"/>
    </source>
</evidence>
<dbReference type="EMBL" id="CABHNW010000030">
    <property type="protein sequence ID" value="VUX33449.1"/>
    <property type="molecule type" value="Genomic_DNA"/>
</dbReference>
<dbReference type="PANTHER" id="PTHR46797">
    <property type="entry name" value="HTH-TYPE TRANSCRIPTIONAL REGULATOR"/>
    <property type="match status" value="1"/>
</dbReference>
<evidence type="ECO:0000313" key="4">
    <source>
        <dbReference type="EMBL" id="VUX33449.1"/>
    </source>
</evidence>
<dbReference type="RefSeq" id="WP_144092995.1">
    <property type="nucleotide sequence ID" value="NZ_CABHNW010000030.1"/>
</dbReference>
<dbReference type="CDD" id="cd00093">
    <property type="entry name" value="HTH_XRE"/>
    <property type="match status" value="1"/>
</dbReference>
<keyword evidence="1" id="KW-0238">DNA-binding</keyword>
<reference evidence="4 5" key="1">
    <citation type="submission" date="2019-07" db="EMBL/GenBank/DDBJ databases">
        <authorList>
            <person name="Hibberd C M."/>
            <person name="Gehrig L. J."/>
            <person name="Chang H.-W."/>
            <person name="Venkatesh S."/>
        </authorList>
    </citation>
    <scope>NUCLEOTIDE SEQUENCE [LARGE SCALE GENOMIC DNA]</scope>
    <source>
        <strain evidence="4">Blautia_luti_SSTS_Bg7063</strain>
    </source>
</reference>
<keyword evidence="5" id="KW-1185">Reference proteome</keyword>
<accession>A0A564VLX9</accession>
<gene>
    <name evidence="4" type="primary">xre_3</name>
    <name evidence="4" type="ORF">RSSSTS7063_02589</name>
</gene>
<dbReference type="PANTHER" id="PTHR46797:SF1">
    <property type="entry name" value="METHYLPHOSPHONATE SYNTHASE"/>
    <property type="match status" value="1"/>
</dbReference>
<dbReference type="Pfam" id="PF01381">
    <property type="entry name" value="HTH_3"/>
    <property type="match status" value="1"/>
</dbReference>
<proteinExistence type="predicted"/>
<protein>
    <submittedName>
        <fullName evidence="4">HTH-type transcriptional regulator Xre</fullName>
    </submittedName>
</protein>
<dbReference type="AlphaFoldDB" id="A0A564VLX9"/>
<name>A0A564VLX9_9FIRM</name>
<dbReference type="GO" id="GO:0003700">
    <property type="term" value="F:DNA-binding transcription factor activity"/>
    <property type="evidence" value="ECO:0007669"/>
    <property type="project" value="TreeGrafter"/>
</dbReference>
<dbReference type="GO" id="GO:0003677">
    <property type="term" value="F:DNA binding"/>
    <property type="evidence" value="ECO:0007669"/>
    <property type="project" value="UniProtKB-KW"/>
</dbReference>
<dbReference type="Gene3D" id="1.10.260.40">
    <property type="entry name" value="lambda repressor-like DNA-binding domains"/>
    <property type="match status" value="1"/>
</dbReference>
<feature type="domain" description="HTH cro/C1-type" evidence="3">
    <location>
        <begin position="7"/>
        <end position="61"/>
    </location>
</feature>